<reference evidence="2 3" key="1">
    <citation type="submission" date="2023-11" db="EMBL/GenBank/DDBJ databases">
        <title>Genome sequence of Pseudomonas salmasensis Strain SLU99.</title>
        <authorList>
            <person name="Ghadamgahi F."/>
            <person name="Kalyandurg P.B."/>
            <person name="Catara V."/>
            <person name="Vetukuri R."/>
            <person name="Ghosh S."/>
        </authorList>
    </citation>
    <scope>NUCLEOTIDE SEQUENCE [LARGE SCALE GENOMIC DNA]</scope>
    <source>
        <strain evidence="2 3">SLU99</strain>
    </source>
</reference>
<organism evidence="2 3">
    <name type="scientific">Pseudomonas salmasensis</name>
    <dbReference type="NCBI Taxonomy" id="2745514"/>
    <lineage>
        <taxon>Bacteria</taxon>
        <taxon>Pseudomonadati</taxon>
        <taxon>Pseudomonadota</taxon>
        <taxon>Gammaproteobacteria</taxon>
        <taxon>Pseudomonadales</taxon>
        <taxon>Pseudomonadaceae</taxon>
        <taxon>Pseudomonas</taxon>
    </lineage>
</organism>
<dbReference type="RefSeq" id="WP_320748041.1">
    <property type="nucleotide sequence ID" value="NZ_JAXGGE010000001.1"/>
</dbReference>
<comment type="caution">
    <text evidence="2">The sequence shown here is derived from an EMBL/GenBank/DDBJ whole genome shotgun (WGS) entry which is preliminary data.</text>
</comment>
<gene>
    <name evidence="2" type="ORF">SO486_17025</name>
</gene>
<dbReference type="CDD" id="cd20495">
    <property type="entry name" value="C58_PaToxP-like"/>
    <property type="match status" value="1"/>
</dbReference>
<sequence length="1176" mass="127803">MSFTLERNHSNPFINLPQPTPITSTPYTPPPKPQPHDVFSATPDVQSSNLNEQLGGRQNLKRLGDALAGIAQRLGQDAPAHEVLAALKATPMDVHPDSATYAVTGARTTLESFIKGIGLPLPDSHFKVCGLSVAVIDRSQVHPLGNLEGALGWPVPMSADEQERLRNFTLNYAATPDEPTVKETGSLLEYLCRHTPLSPEVLADPVKTLNALVSSTQAQALGKHLQESMQHVATDSSAMDHLLAAMTLQLDPQSITETNRNLLAGFDLGHEHHWGQTAGKVVDNLGKHLVANGKTSPDMAAAAAYVLLASRAPVFLIKDIPKTVTYGSPAWVNLTVAAATIEAQTPGRVASMTFAQVMLEAESASLADRSVTHDAQREALIDWGVVNRVLDKKADHLYTAEELAALMGEFEARNASMASANEVFEKDLPSRALKADIVLKERFPDLEAIYDKRLIHVSHERRRPWGDLYYEPGPVGPHSLRDIVMMDLKGPLHYESKDPQVPVDKLNATSTFGVRESFNQEFKAAIKEKKVAMNTAIRHLIAQLPLVDRQNLELGKITFFQEQATTLSTELFPFFRNKVHPKKEPLLLRVERDGKAVAYEISFAEGSIRSFYHSKAEPGTRRNGNVTYETKVFKPSNGADALGKEQRPTDNAVPDSFNSARSQLIADAFVEHTNFDDEAILERARGLTYDDKNNKRSKVFEGFLLDMVPFYSAIKNFSHGNVGAGAVDLGLDVFGFLTAGVATAGKVIKIAGTAASIASKGARVAKVIGMATFSALNPLGGLGDAAVGGVRLAGKGLQFLGNKGAKIVNAVRGATGSYDVLKAVSKEHGTALIGTYTSANRSSHTVAVLKNNQWHHYDPVKNRVYGPPIRDFTPLGAPELLIDRAQGSNNAAFRHILTRAQSPANAVAYQRGLTQGTPHSLPGYDANISSNHLVSIALNNHLSPEQLGALVKELTARRIEEAKAVSAALKHDVYKPDVHFTPVSQIDYLARTDITSRGHCAGLSNLMALAIMLGKEDELMNNLYRAARNPGDTKAAEFIQEMQNFQRVVGDRSAFHMGKTFKQQSHLEIIDELTNSPTSKTIRIATKDHAMIAGIKVEGGVTSWFFYDPNGGLAKFTTLQSMQEGMEKALNSGRHAAILNPHKSGKGGRFYETSDFSASDMDTVNDAYKELLDAAL</sequence>
<feature type="compositionally biased region" description="Polar residues" evidence="1">
    <location>
        <begin position="1"/>
        <end position="13"/>
    </location>
</feature>
<protein>
    <submittedName>
        <fullName evidence="2">Uncharacterized protein</fullName>
    </submittedName>
</protein>
<evidence type="ECO:0000256" key="1">
    <source>
        <dbReference type="SAM" id="MobiDB-lite"/>
    </source>
</evidence>
<dbReference type="Proteomes" id="UP001277967">
    <property type="component" value="Unassembled WGS sequence"/>
</dbReference>
<proteinExistence type="predicted"/>
<evidence type="ECO:0000313" key="3">
    <source>
        <dbReference type="Proteomes" id="UP001277967"/>
    </source>
</evidence>
<name>A0ABU5FHM8_9PSED</name>
<feature type="region of interest" description="Disordered" evidence="1">
    <location>
        <begin position="1"/>
        <end position="49"/>
    </location>
</feature>
<keyword evidence="3" id="KW-1185">Reference proteome</keyword>
<accession>A0ABU5FHM8</accession>
<dbReference type="EMBL" id="JAXGGE010000001">
    <property type="protein sequence ID" value="MDY4301673.1"/>
    <property type="molecule type" value="Genomic_DNA"/>
</dbReference>
<evidence type="ECO:0000313" key="2">
    <source>
        <dbReference type="EMBL" id="MDY4301673.1"/>
    </source>
</evidence>